<dbReference type="Pfam" id="PF07705">
    <property type="entry name" value="CARDB"/>
    <property type="match status" value="1"/>
</dbReference>
<keyword evidence="3" id="KW-1185">Reference proteome</keyword>
<name>A0ABY9XBB5_9BACT</name>
<evidence type="ECO:0000259" key="1">
    <source>
        <dbReference type="Pfam" id="PF07705"/>
    </source>
</evidence>
<dbReference type="Gene3D" id="2.60.40.10">
    <property type="entry name" value="Immunoglobulins"/>
    <property type="match status" value="2"/>
</dbReference>
<accession>A0ABY9XBB5</accession>
<dbReference type="Proteomes" id="UP001611383">
    <property type="component" value="Chromosome"/>
</dbReference>
<organism evidence="2 3">
    <name type="scientific">Archangium minus</name>
    <dbReference type="NCBI Taxonomy" id="83450"/>
    <lineage>
        <taxon>Bacteria</taxon>
        <taxon>Pseudomonadati</taxon>
        <taxon>Myxococcota</taxon>
        <taxon>Myxococcia</taxon>
        <taxon>Myxococcales</taxon>
        <taxon>Cystobacterineae</taxon>
        <taxon>Archangiaceae</taxon>
        <taxon>Archangium</taxon>
    </lineage>
</organism>
<protein>
    <recommendedName>
        <fullName evidence="1">CARDB domain-containing protein</fullName>
    </recommendedName>
</protein>
<gene>
    <name evidence="2" type="ORF">F0U60_31980</name>
</gene>
<proteinExistence type="predicted"/>
<reference evidence="2 3" key="1">
    <citation type="submission" date="2019-08" db="EMBL/GenBank/DDBJ databases">
        <title>Archangium and Cystobacter genomes.</title>
        <authorList>
            <person name="Chen I.-C.K."/>
            <person name="Wielgoss S."/>
        </authorList>
    </citation>
    <scope>NUCLEOTIDE SEQUENCE [LARGE SCALE GENOMIC DNA]</scope>
    <source>
        <strain evidence="2 3">Cbm 6</strain>
    </source>
</reference>
<sequence>MGVGNRSDLVVSEVSGPVSLEHGQNFMATVRVCNQGTESSSSSSYSRPHVELYLSMDTELELPSPGSPYPSPGMPRDQMFIGSVELEQSLAPAQCVTLSVPASAVLPQEAQGDGAYYLAAAVDTKWVEQELREDNNSRMGDLVGVGYRPDLVVSEVSGPSSVANGLAFTATVTVCNQGTVPTAQQVWLEVFLSQDADLSVMNPGEPPHDDQRSVGGIHVDPLDVDQCVTLDVPAWADLPYAAPEPGVFHLGAIVDSNSWLQELREDNNTRATSTLEVTAH</sequence>
<dbReference type="InterPro" id="IPR013783">
    <property type="entry name" value="Ig-like_fold"/>
</dbReference>
<feature type="domain" description="CARDB" evidence="1">
    <location>
        <begin position="148"/>
        <end position="271"/>
    </location>
</feature>
<dbReference type="EMBL" id="CP043494">
    <property type="protein sequence ID" value="WNG52699.1"/>
    <property type="molecule type" value="Genomic_DNA"/>
</dbReference>
<dbReference type="InterPro" id="IPR011635">
    <property type="entry name" value="CARDB"/>
</dbReference>
<evidence type="ECO:0000313" key="2">
    <source>
        <dbReference type="EMBL" id="WNG52699.1"/>
    </source>
</evidence>
<evidence type="ECO:0000313" key="3">
    <source>
        <dbReference type="Proteomes" id="UP001611383"/>
    </source>
</evidence>